<dbReference type="InterPro" id="IPR058245">
    <property type="entry name" value="NreC/VraR/RcsB-like_REC"/>
</dbReference>
<evidence type="ECO:0000256" key="1">
    <source>
        <dbReference type="ARBA" id="ARBA00022553"/>
    </source>
</evidence>
<evidence type="ECO:0000256" key="2">
    <source>
        <dbReference type="ARBA" id="ARBA00023125"/>
    </source>
</evidence>
<dbReference type="AlphaFoldDB" id="A0A6J4L8K8"/>
<evidence type="ECO:0000259" key="4">
    <source>
        <dbReference type="PROSITE" id="PS50043"/>
    </source>
</evidence>
<dbReference type="CDD" id="cd17535">
    <property type="entry name" value="REC_NarL-like"/>
    <property type="match status" value="1"/>
</dbReference>
<dbReference type="SUPFAM" id="SSF46894">
    <property type="entry name" value="C-terminal effector domain of the bipartite response regulators"/>
    <property type="match status" value="1"/>
</dbReference>
<dbReference type="PANTHER" id="PTHR43214:SF43">
    <property type="entry name" value="TWO-COMPONENT RESPONSE REGULATOR"/>
    <property type="match status" value="1"/>
</dbReference>
<feature type="domain" description="HTH luxR-type" evidence="4">
    <location>
        <begin position="136"/>
        <end position="201"/>
    </location>
</feature>
<dbReference type="GO" id="GO:0006355">
    <property type="term" value="P:regulation of DNA-templated transcription"/>
    <property type="evidence" value="ECO:0007669"/>
    <property type="project" value="InterPro"/>
</dbReference>
<organism evidence="6">
    <name type="scientific">uncultured Gemmatimonadaceae bacterium</name>
    <dbReference type="NCBI Taxonomy" id="246130"/>
    <lineage>
        <taxon>Bacteria</taxon>
        <taxon>Pseudomonadati</taxon>
        <taxon>Gemmatimonadota</taxon>
        <taxon>Gemmatimonadia</taxon>
        <taxon>Gemmatimonadales</taxon>
        <taxon>Gemmatimonadaceae</taxon>
        <taxon>environmental samples</taxon>
    </lineage>
</organism>
<dbReference type="PROSITE" id="PS00622">
    <property type="entry name" value="HTH_LUXR_1"/>
    <property type="match status" value="1"/>
</dbReference>
<dbReference type="InterPro" id="IPR011006">
    <property type="entry name" value="CheY-like_superfamily"/>
</dbReference>
<accession>A0A6J4L8K8</accession>
<name>A0A6J4L8K8_9BACT</name>
<evidence type="ECO:0000313" key="6">
    <source>
        <dbReference type="EMBL" id="CAA9326785.1"/>
    </source>
</evidence>
<dbReference type="CDD" id="cd06170">
    <property type="entry name" value="LuxR_C_like"/>
    <property type="match status" value="1"/>
</dbReference>
<protein>
    <submittedName>
        <fullName evidence="6">Two-component transcriptional response regulator, LuxR family</fullName>
    </submittedName>
</protein>
<evidence type="ECO:0000259" key="5">
    <source>
        <dbReference type="PROSITE" id="PS50110"/>
    </source>
</evidence>
<dbReference type="InterPro" id="IPR001789">
    <property type="entry name" value="Sig_transdc_resp-reg_receiver"/>
</dbReference>
<keyword evidence="1 3" id="KW-0597">Phosphoprotein</keyword>
<sequence>MSIRVLIVDDHALVRGGIAAMIANEADMAVVAEAADGAEAVAQYALLRPDVVLMDLRMPRMDGATAIRTIVDADPAARVVALTTYDGDADIHRALSVGACAYLVKDVLVAELIGAIRSAAAGRRVIPAAVAGRLAEFTPRVDLTAREVEVLRLVAKGLRNREVARMLGRTEGTIKAHLKNIHDKLGVDDRTEAVTLALKRGIIHLDD</sequence>
<evidence type="ECO:0000256" key="3">
    <source>
        <dbReference type="PROSITE-ProRule" id="PRU00169"/>
    </source>
</evidence>
<dbReference type="EMBL" id="CADCTU010000524">
    <property type="protein sequence ID" value="CAA9326785.1"/>
    <property type="molecule type" value="Genomic_DNA"/>
</dbReference>
<feature type="domain" description="Response regulatory" evidence="5">
    <location>
        <begin position="4"/>
        <end position="120"/>
    </location>
</feature>
<reference evidence="6" key="1">
    <citation type="submission" date="2020-02" db="EMBL/GenBank/DDBJ databases">
        <authorList>
            <person name="Meier V. D."/>
        </authorList>
    </citation>
    <scope>NUCLEOTIDE SEQUENCE</scope>
    <source>
        <strain evidence="6">AVDCRST_MAG11</strain>
    </source>
</reference>
<dbReference type="GO" id="GO:0000160">
    <property type="term" value="P:phosphorelay signal transduction system"/>
    <property type="evidence" value="ECO:0007669"/>
    <property type="project" value="InterPro"/>
</dbReference>
<dbReference type="SMART" id="SM00421">
    <property type="entry name" value="HTH_LUXR"/>
    <property type="match status" value="1"/>
</dbReference>
<dbReference type="PROSITE" id="PS50043">
    <property type="entry name" value="HTH_LUXR_2"/>
    <property type="match status" value="1"/>
</dbReference>
<gene>
    <name evidence="6" type="ORF">AVDCRST_MAG11-2270</name>
</gene>
<dbReference type="PROSITE" id="PS50110">
    <property type="entry name" value="RESPONSE_REGULATORY"/>
    <property type="match status" value="1"/>
</dbReference>
<dbReference type="SMART" id="SM00448">
    <property type="entry name" value="REC"/>
    <property type="match status" value="1"/>
</dbReference>
<dbReference type="GO" id="GO:0003677">
    <property type="term" value="F:DNA binding"/>
    <property type="evidence" value="ECO:0007669"/>
    <property type="project" value="UniProtKB-KW"/>
</dbReference>
<dbReference type="InterPro" id="IPR016032">
    <property type="entry name" value="Sig_transdc_resp-reg_C-effctor"/>
</dbReference>
<proteinExistence type="predicted"/>
<dbReference type="PRINTS" id="PR00038">
    <property type="entry name" value="HTHLUXR"/>
</dbReference>
<dbReference type="InterPro" id="IPR000792">
    <property type="entry name" value="Tscrpt_reg_LuxR_C"/>
</dbReference>
<dbReference type="Pfam" id="PF00072">
    <property type="entry name" value="Response_reg"/>
    <property type="match status" value="1"/>
</dbReference>
<dbReference type="Pfam" id="PF00196">
    <property type="entry name" value="GerE"/>
    <property type="match status" value="1"/>
</dbReference>
<dbReference type="SUPFAM" id="SSF52172">
    <property type="entry name" value="CheY-like"/>
    <property type="match status" value="1"/>
</dbReference>
<dbReference type="InterPro" id="IPR039420">
    <property type="entry name" value="WalR-like"/>
</dbReference>
<dbReference type="Gene3D" id="3.40.50.2300">
    <property type="match status" value="1"/>
</dbReference>
<dbReference type="PANTHER" id="PTHR43214">
    <property type="entry name" value="TWO-COMPONENT RESPONSE REGULATOR"/>
    <property type="match status" value="1"/>
</dbReference>
<keyword evidence="2" id="KW-0238">DNA-binding</keyword>
<feature type="modified residue" description="4-aspartylphosphate" evidence="3">
    <location>
        <position position="55"/>
    </location>
</feature>